<dbReference type="GO" id="GO:0031956">
    <property type="term" value="F:medium-chain fatty acid-CoA ligase activity"/>
    <property type="evidence" value="ECO:0007669"/>
    <property type="project" value="TreeGrafter"/>
</dbReference>
<dbReference type="Gene3D" id="3.30.300.30">
    <property type="match status" value="1"/>
</dbReference>
<dbReference type="EMBL" id="VANR01000001">
    <property type="protein sequence ID" value="TMM31898.1"/>
    <property type="molecule type" value="Genomic_DNA"/>
</dbReference>
<evidence type="ECO:0000259" key="1">
    <source>
        <dbReference type="Pfam" id="PF00501"/>
    </source>
</evidence>
<dbReference type="RefSeq" id="WP_138534112.1">
    <property type="nucleotide sequence ID" value="NZ_VANR01000001.1"/>
</dbReference>
<dbReference type="SUPFAM" id="SSF56801">
    <property type="entry name" value="Acetyl-CoA synthetase-like"/>
    <property type="match status" value="1"/>
</dbReference>
<evidence type="ECO:0000313" key="2">
    <source>
        <dbReference type="EMBL" id="TMM31898.1"/>
    </source>
</evidence>
<dbReference type="InterPro" id="IPR000873">
    <property type="entry name" value="AMP-dep_synth/lig_dom"/>
</dbReference>
<dbReference type="InterPro" id="IPR045851">
    <property type="entry name" value="AMP-bd_C_sf"/>
</dbReference>
<keyword evidence="3" id="KW-1185">Reference proteome</keyword>
<accession>A0A5S3N9D9</accession>
<feature type="domain" description="AMP-dependent synthetase/ligase" evidence="1">
    <location>
        <begin position="52"/>
        <end position="196"/>
    </location>
</feature>
<dbReference type="InterPro" id="IPR042099">
    <property type="entry name" value="ANL_N_sf"/>
</dbReference>
<evidence type="ECO:0000313" key="3">
    <source>
        <dbReference type="Proteomes" id="UP000307140"/>
    </source>
</evidence>
<comment type="caution">
    <text evidence="2">The sequence shown here is derived from an EMBL/GenBank/DDBJ whole genome shotgun (WGS) entry which is preliminary data.</text>
</comment>
<dbReference type="AlphaFoldDB" id="A0A5S3N9D9"/>
<dbReference type="GO" id="GO:0006631">
    <property type="term" value="P:fatty acid metabolic process"/>
    <property type="evidence" value="ECO:0007669"/>
    <property type="project" value="TreeGrafter"/>
</dbReference>
<proteinExistence type="predicted"/>
<dbReference type="PANTHER" id="PTHR43201:SF32">
    <property type="entry name" value="2-SUCCINYLBENZOATE--COA LIGASE, CHLOROPLASTIC_PEROXISOMAL"/>
    <property type="match status" value="1"/>
</dbReference>
<organism evidence="2 3">
    <name type="scientific">Polaribacter aestuariivivens</name>
    <dbReference type="NCBI Taxonomy" id="2304626"/>
    <lineage>
        <taxon>Bacteria</taxon>
        <taxon>Pseudomonadati</taxon>
        <taxon>Bacteroidota</taxon>
        <taxon>Flavobacteriia</taxon>
        <taxon>Flavobacteriales</taxon>
        <taxon>Flavobacteriaceae</taxon>
    </lineage>
</organism>
<keyword evidence="2" id="KW-0436">Ligase</keyword>
<dbReference type="Pfam" id="PF00501">
    <property type="entry name" value="AMP-binding"/>
    <property type="match status" value="1"/>
</dbReference>
<name>A0A5S3N9D9_9FLAO</name>
<dbReference type="OrthoDB" id="8870348at2"/>
<protein>
    <submittedName>
        <fullName evidence="2">O-succinylbenzoic acid--CoA ligase</fullName>
    </submittedName>
</protein>
<gene>
    <name evidence="2" type="ORF">FDT66_00045</name>
</gene>
<sequence>MKQNKFHKEFQLNNTSFSTVDELLSFTKNKYDDVYQFLKEWFSIENEIVVQTSGSTGIPKSILLQKSKMLQSALATGLFFHLKPNTTALLCLPIKYIAGKMMLVRALSLGWHLDVVAPNSNPLLNIQKTYDFSAMIPLQVQNSIDKLHNIKKLIVGGGVVSNQLQEKLQSVSTEVFATYGMTETITHIAVKKINQFSGLSENEKQSFYKVLPNITIYKDERNCLVIKAPKITDDVIFTNDVVNLISDIQFEWLGRFDNVINSGGVKLHPEKIEEKLAKIISKRFFVAGVSDQKLGKKLILVIEGNEIFNYKKENLIPILKNTKTLHKFEIPKEVYFVNTFIETATGKIQREKTLKLAIN</sequence>
<dbReference type="Gene3D" id="3.40.50.12780">
    <property type="entry name" value="N-terminal domain of ligase-like"/>
    <property type="match status" value="1"/>
</dbReference>
<dbReference type="PANTHER" id="PTHR43201">
    <property type="entry name" value="ACYL-COA SYNTHETASE"/>
    <property type="match status" value="1"/>
</dbReference>
<reference evidence="2 3" key="1">
    <citation type="submission" date="2019-05" db="EMBL/GenBank/DDBJ databases">
        <title>Polaribacter aestuariivivens sp. nov., isolated from a tidal flat.</title>
        <authorList>
            <person name="Yoon J.-H."/>
        </authorList>
    </citation>
    <scope>NUCLEOTIDE SEQUENCE [LARGE SCALE GENOMIC DNA]</scope>
    <source>
        <strain evidence="2 3">DBTF-3</strain>
    </source>
</reference>
<dbReference type="Proteomes" id="UP000307140">
    <property type="component" value="Unassembled WGS sequence"/>
</dbReference>